<feature type="domain" description="VTT" evidence="6">
    <location>
        <begin position="84"/>
        <end position="204"/>
    </location>
</feature>
<feature type="transmembrane region" description="Helical" evidence="4">
    <location>
        <begin position="96"/>
        <end position="121"/>
    </location>
</feature>
<comment type="similarity">
    <text evidence="1">Belongs to the AAR2 family.</text>
</comment>
<dbReference type="CDD" id="cd13777">
    <property type="entry name" value="Aar2_N"/>
    <property type="match status" value="1"/>
</dbReference>
<dbReference type="CDD" id="cd13778">
    <property type="entry name" value="Aar2_C"/>
    <property type="match status" value="1"/>
</dbReference>
<keyword evidence="4" id="KW-1133">Transmembrane helix</keyword>
<dbReference type="InterPro" id="IPR032816">
    <property type="entry name" value="VTT_dom"/>
</dbReference>
<evidence type="ECO:0000259" key="7">
    <source>
        <dbReference type="Pfam" id="PF20981"/>
    </source>
</evidence>
<feature type="domain" description="AAR2 C-terminal" evidence="5">
    <location>
        <begin position="440"/>
        <end position="575"/>
    </location>
</feature>
<dbReference type="PANTHER" id="PTHR12689:SF4">
    <property type="entry name" value="PROTEIN AAR2 HOMOLOG"/>
    <property type="match status" value="1"/>
</dbReference>
<dbReference type="GO" id="GO:0000244">
    <property type="term" value="P:spliceosomal tri-snRNP complex assembly"/>
    <property type="evidence" value="ECO:0007669"/>
    <property type="project" value="TreeGrafter"/>
</dbReference>
<proteinExistence type="inferred from homology"/>
<dbReference type="InterPro" id="IPR007946">
    <property type="entry name" value="AAR2"/>
</dbReference>
<dbReference type="Proteomes" id="UP000050741">
    <property type="component" value="Unassembled WGS sequence"/>
</dbReference>
<feature type="transmembrane region" description="Helical" evidence="4">
    <location>
        <begin position="12"/>
        <end position="30"/>
    </location>
</feature>
<reference evidence="8" key="2">
    <citation type="submission" date="2014-05" db="EMBL/GenBank/DDBJ databases">
        <title>The genome and life-stage specific transcriptomes of Globodera pallida elucidate key aspects of plant parasitism by a cyst nematode.</title>
        <authorList>
            <person name="Cotton J.A."/>
            <person name="Lilley C.J."/>
            <person name="Jones L.M."/>
            <person name="Kikuchi T."/>
            <person name="Reid A.J."/>
            <person name="Thorpe P."/>
            <person name="Tsai I.J."/>
            <person name="Beasley H."/>
            <person name="Blok V."/>
            <person name="Cock P.J.A."/>
            <person name="Van den Akker S.E."/>
            <person name="Holroyd N."/>
            <person name="Hunt M."/>
            <person name="Mantelin S."/>
            <person name="Naghra H."/>
            <person name="Pain A."/>
            <person name="Palomares-Rius J.E."/>
            <person name="Zarowiecki M."/>
            <person name="Berriman M."/>
            <person name="Jones J.T."/>
            <person name="Urwin P.E."/>
        </authorList>
    </citation>
    <scope>NUCLEOTIDE SEQUENCE [LARGE SCALE GENOMIC DNA]</scope>
    <source>
        <strain evidence="8">Lindley</strain>
    </source>
</reference>
<keyword evidence="8" id="KW-1185">Reference proteome</keyword>
<dbReference type="FunFam" id="2.60.34.20:FF:000001">
    <property type="entry name" value="protein AAR2 homolog"/>
    <property type="match status" value="1"/>
</dbReference>
<evidence type="ECO:0000259" key="6">
    <source>
        <dbReference type="Pfam" id="PF09335"/>
    </source>
</evidence>
<keyword evidence="4" id="KW-0812">Transmembrane</keyword>
<dbReference type="PANTHER" id="PTHR12689">
    <property type="entry name" value="A1 CISTRON SPLICING FACTOR AAR2-RELATED"/>
    <property type="match status" value="1"/>
</dbReference>
<evidence type="ECO:0000256" key="3">
    <source>
        <dbReference type="ARBA" id="ARBA00030625"/>
    </source>
</evidence>
<dbReference type="WBParaSite" id="GPLIN_001082300">
    <property type="protein sequence ID" value="GPLIN_001082300"/>
    <property type="gene ID" value="GPLIN_001082300"/>
</dbReference>
<dbReference type="InterPro" id="IPR038516">
    <property type="entry name" value="AAR2_N_sf"/>
</dbReference>
<dbReference type="AlphaFoldDB" id="A0A183CD69"/>
<sequence>MNSLISTRSVTLISIVVIYLGVLLTIYTRFPELRPDEREHFRYPKTIDDVKLLGRILIRYKDQHFYTVIFGVAAVYLMLQSFAIPGSIFLTILSGYLFSFPLALGLVCFCSAAGATVCYFLSQMFGRSLMMHYFPDKLSQWQIEIQKQTDHLFNYIVFLRITPILPNWFINLASPVVDVPVMPFFFGTLAGVAPPSFLFIQAGTTLQMMTNANVVWSWGIFRAGEMSQELALELFENGGVLVLKDFPVGCEFGIDYRSWVVGPNFLGMKMIPPGVHFVYFSVPGAPRIAFFHCFQQKEVVLRRWDKQSEDLVPDYKSDEVELGRIRANLKNIDRNLGVYPFSDYRDWLSLSSYITPKIVRRLSPSNALGRISSQNEMVTHEAELEKRMGDPLGLSIVDREHRGRIRFTDEYGLPLMSEGEEAQLNFTQIHQITLAETNLRRAGIDSSDRFFRCLSSVGGDYREILGEFQFAFIIFLIGQVYEGFDQWKRLIHLVCSCTTALQSQAQFFNELFAVFHFQMKMVPDDFFIDVLARNNFLSSTLSLFFASIEDTPSVDPSLKAKGTKFRALLEKRFNRSFVLDNE</sequence>
<reference evidence="8" key="1">
    <citation type="submission" date="2013-12" db="EMBL/GenBank/DDBJ databases">
        <authorList>
            <person name="Aslett M."/>
        </authorList>
    </citation>
    <scope>NUCLEOTIDE SEQUENCE [LARGE SCALE GENOMIC DNA]</scope>
    <source>
        <strain evidence="8">Lindley</strain>
    </source>
</reference>
<evidence type="ECO:0000313" key="9">
    <source>
        <dbReference type="WBParaSite" id="GPLIN_001082300"/>
    </source>
</evidence>
<evidence type="ECO:0000256" key="4">
    <source>
        <dbReference type="SAM" id="Phobius"/>
    </source>
</evidence>
<accession>A0A183CD69</accession>
<dbReference type="Gene3D" id="2.60.34.20">
    <property type="match status" value="1"/>
</dbReference>
<name>A0A183CD69_GLOPA</name>
<protein>
    <recommendedName>
        <fullName evidence="2">Protein AAR2 homolog</fullName>
    </recommendedName>
    <alternativeName>
        <fullName evidence="3">AAR2 splicing factor homolog</fullName>
    </alternativeName>
</protein>
<dbReference type="Pfam" id="PF09335">
    <property type="entry name" value="VTT_dom"/>
    <property type="match status" value="1"/>
</dbReference>
<dbReference type="Gene3D" id="1.25.40.550">
    <property type="entry name" value="Aar2, C-terminal domain-like"/>
    <property type="match status" value="1"/>
</dbReference>
<evidence type="ECO:0000259" key="5">
    <source>
        <dbReference type="Pfam" id="PF05282"/>
    </source>
</evidence>
<evidence type="ECO:0000256" key="1">
    <source>
        <dbReference type="ARBA" id="ARBA00006281"/>
    </source>
</evidence>
<keyword evidence="4" id="KW-0472">Membrane</keyword>
<dbReference type="InterPro" id="IPR033648">
    <property type="entry name" value="AAR2_C"/>
</dbReference>
<organism evidence="8 9">
    <name type="scientific">Globodera pallida</name>
    <name type="common">Potato cyst nematode worm</name>
    <name type="synonym">Heterodera pallida</name>
    <dbReference type="NCBI Taxonomy" id="36090"/>
    <lineage>
        <taxon>Eukaryota</taxon>
        <taxon>Metazoa</taxon>
        <taxon>Ecdysozoa</taxon>
        <taxon>Nematoda</taxon>
        <taxon>Chromadorea</taxon>
        <taxon>Rhabditida</taxon>
        <taxon>Tylenchina</taxon>
        <taxon>Tylenchomorpha</taxon>
        <taxon>Tylenchoidea</taxon>
        <taxon>Heteroderidae</taxon>
        <taxon>Heteroderinae</taxon>
        <taxon>Globodera</taxon>
    </lineage>
</organism>
<dbReference type="Pfam" id="PF20981">
    <property type="entry name" value="AAR2_1st"/>
    <property type="match status" value="1"/>
</dbReference>
<feature type="transmembrane region" description="Helical" evidence="4">
    <location>
        <begin position="182"/>
        <end position="200"/>
    </location>
</feature>
<dbReference type="InterPro" id="IPR038514">
    <property type="entry name" value="AAR2_C_sf"/>
</dbReference>
<evidence type="ECO:0000256" key="2">
    <source>
        <dbReference type="ARBA" id="ARBA00016372"/>
    </source>
</evidence>
<dbReference type="Pfam" id="PF05282">
    <property type="entry name" value="AAR2"/>
    <property type="match status" value="1"/>
</dbReference>
<reference evidence="9" key="3">
    <citation type="submission" date="2016-06" db="UniProtKB">
        <authorList>
            <consortium name="WormBaseParasite"/>
        </authorList>
    </citation>
    <scope>IDENTIFICATION</scope>
</reference>
<evidence type="ECO:0000313" key="8">
    <source>
        <dbReference type="Proteomes" id="UP000050741"/>
    </source>
</evidence>
<dbReference type="InterPro" id="IPR033647">
    <property type="entry name" value="Aar2_N"/>
</dbReference>
<feature type="domain" description="AAR2 N-terminal" evidence="7">
    <location>
        <begin position="238"/>
        <end position="364"/>
    </location>
</feature>
<feature type="transmembrane region" description="Helical" evidence="4">
    <location>
        <begin position="65"/>
        <end position="90"/>
    </location>
</feature>
<feature type="transmembrane region" description="Helical" evidence="4">
    <location>
        <begin position="152"/>
        <end position="170"/>
    </location>
</feature>